<evidence type="ECO:0000256" key="1">
    <source>
        <dbReference type="SAM" id="Phobius"/>
    </source>
</evidence>
<keyword evidence="1" id="KW-1133">Transmembrane helix</keyword>
<keyword evidence="1" id="KW-0472">Membrane</keyword>
<evidence type="ECO:0000313" key="2">
    <source>
        <dbReference type="EMBL" id="KOY51007.1"/>
    </source>
</evidence>
<organism evidence="2 3">
    <name type="scientific">Polaribacter dokdonensis DSW-5</name>
    <dbReference type="NCBI Taxonomy" id="1300348"/>
    <lineage>
        <taxon>Bacteria</taxon>
        <taxon>Pseudomonadati</taxon>
        <taxon>Bacteroidota</taxon>
        <taxon>Flavobacteriia</taxon>
        <taxon>Flavobacteriales</taxon>
        <taxon>Flavobacteriaceae</taxon>
    </lineage>
</organism>
<dbReference type="AlphaFoldDB" id="A0A0N0CEW0"/>
<dbReference type="EMBL" id="LGBR01000001">
    <property type="protein sequence ID" value="KOY51007.1"/>
    <property type="molecule type" value="Genomic_DNA"/>
</dbReference>
<comment type="caution">
    <text evidence="2">The sequence shown here is derived from an EMBL/GenBank/DDBJ whole genome shotgun (WGS) entry which is preliminary data.</text>
</comment>
<keyword evidence="1" id="KW-0812">Transmembrane</keyword>
<dbReference type="Proteomes" id="UP000037716">
    <property type="component" value="Unassembled WGS sequence"/>
</dbReference>
<name>A0A0N0CEW0_9FLAO</name>
<sequence length="54" mass="6103">MVFFVLAFGILIYLSYKKDTGNHNRYYKGAGKKVLIYGGLIIAIFTAIRLIFGN</sequence>
<protein>
    <submittedName>
        <fullName evidence="2">Uncharacterized protein</fullName>
    </submittedName>
</protein>
<accession>A0A0N0CEW0</accession>
<feature type="transmembrane region" description="Helical" evidence="1">
    <location>
        <begin position="33"/>
        <end position="52"/>
    </location>
</feature>
<evidence type="ECO:0000313" key="3">
    <source>
        <dbReference type="Proteomes" id="UP000037716"/>
    </source>
</evidence>
<reference evidence="2 3" key="1">
    <citation type="submission" date="2015-07" db="EMBL/GenBank/DDBJ databases">
        <title>Genome of Polaribacter dokdonenesis DSW-5, isolated from seawater off Dokdo in Korea.</title>
        <authorList>
            <person name="Yoon K."/>
            <person name="Song J.Y."/>
            <person name="Kim J.F."/>
        </authorList>
    </citation>
    <scope>NUCLEOTIDE SEQUENCE [LARGE SCALE GENOMIC DNA]</scope>
    <source>
        <strain evidence="2 3">DSW-5</strain>
    </source>
</reference>
<proteinExistence type="predicted"/>
<dbReference type="PATRIC" id="fig|1300348.6.peg.566"/>
<gene>
    <name evidence="2" type="ORF">I602_567</name>
</gene>